<dbReference type="Gene3D" id="3.40.605.10">
    <property type="entry name" value="Aldehyde Dehydrogenase, Chain A, domain 1"/>
    <property type="match status" value="1"/>
</dbReference>
<keyword evidence="4" id="KW-1185">Reference proteome</keyword>
<dbReference type="InterPro" id="IPR050740">
    <property type="entry name" value="Aldehyde_DH_Superfamily"/>
</dbReference>
<dbReference type="InterPro" id="IPR016163">
    <property type="entry name" value="Ald_DH_C"/>
</dbReference>
<dbReference type="RefSeq" id="WP_207329044.1">
    <property type="nucleotide sequence ID" value="NZ_JAFMYW010000002.1"/>
</dbReference>
<evidence type="ECO:0000313" key="3">
    <source>
        <dbReference type="EMBL" id="MBO0949114.1"/>
    </source>
</evidence>
<gene>
    <name evidence="3" type="ORF">J2I46_11005</name>
</gene>
<comment type="caution">
    <text evidence="3">The sequence shown here is derived from an EMBL/GenBank/DDBJ whole genome shotgun (WGS) entry which is preliminary data.</text>
</comment>
<dbReference type="PANTHER" id="PTHR43353">
    <property type="entry name" value="SUCCINATE-SEMIALDEHYDE DEHYDROGENASE, MITOCHONDRIAL"/>
    <property type="match status" value="1"/>
</dbReference>
<reference evidence="3 4" key="1">
    <citation type="submission" date="2021-03" db="EMBL/GenBank/DDBJ databases">
        <title>Fibrella sp. HMF5405 genome sequencing and assembly.</title>
        <authorList>
            <person name="Kang H."/>
            <person name="Kim H."/>
            <person name="Bae S."/>
            <person name="Joh K."/>
        </authorList>
    </citation>
    <scope>NUCLEOTIDE SEQUENCE [LARGE SCALE GENOMIC DNA]</scope>
    <source>
        <strain evidence="3 4">HMF5405</strain>
    </source>
</reference>
<organism evidence="3 4">
    <name type="scientific">Fibrella forsythiae</name>
    <dbReference type="NCBI Taxonomy" id="2817061"/>
    <lineage>
        <taxon>Bacteria</taxon>
        <taxon>Pseudomonadati</taxon>
        <taxon>Bacteroidota</taxon>
        <taxon>Cytophagia</taxon>
        <taxon>Cytophagales</taxon>
        <taxon>Spirosomataceae</taxon>
        <taxon>Fibrella</taxon>
    </lineage>
</organism>
<dbReference type="InterPro" id="IPR016162">
    <property type="entry name" value="Ald_DH_N"/>
</dbReference>
<dbReference type="PANTHER" id="PTHR43353:SF3">
    <property type="entry name" value="ALDEHYDE DEHYDROGENASE-RELATED"/>
    <property type="match status" value="1"/>
</dbReference>
<dbReference type="InterPro" id="IPR016161">
    <property type="entry name" value="Ald_DH/histidinol_DH"/>
</dbReference>
<dbReference type="Proteomes" id="UP000664628">
    <property type="component" value="Unassembled WGS sequence"/>
</dbReference>
<evidence type="ECO:0000259" key="2">
    <source>
        <dbReference type="Pfam" id="PF00171"/>
    </source>
</evidence>
<dbReference type="SUPFAM" id="SSF53720">
    <property type="entry name" value="ALDH-like"/>
    <property type="match status" value="1"/>
</dbReference>
<keyword evidence="1" id="KW-0560">Oxidoreductase</keyword>
<proteinExistence type="predicted"/>
<protein>
    <submittedName>
        <fullName evidence="3">Aldehyde dehydrogenase (NADP(+))</fullName>
    </submittedName>
</protein>
<accession>A0ABS3JGJ0</accession>
<dbReference type="InterPro" id="IPR015590">
    <property type="entry name" value="Aldehyde_DH_dom"/>
</dbReference>
<sequence length="509" mass="54071">MQLTGKQWIGGESSREGLEQFQAYTPHNNQPMDTVFYEATGAEIDQAVKLADESFWTYRKTSGAERAAFLETIADEILALGAQLIETASQESALPLPRLEGERGRTVGQLRLFADFIRSDTWVNAISSPLQAVKKADGEPAMLHQMQIALGPVAVFGASNFPLAFSVAGGDTVSALAAGCPVVFKAHPAHPATCELVGQAINRALAKTGLPAGVFSLLQGATHRVGEALVQHPLIKAVGFTGSYRGGKALYDLAVRRPEPIPVYAEMGSTNPVFFLPGALADNKATLATAFAASVTQGVGQFCTNPGLFVVGKGQTDFTDELERQLAATPCGAMLTDGIKQAYHKGITRLRSLTGTQASTSWTDEGVQPHLLMTNVPSALQHPELSEEVFGPSTVGIVAESKEELMTFARSLHGHLTATIHGTEADLAEYADLIDVLTMKVGRLVFNGFPTGVEVNHAMVHGGPFPATTDSRSSSVGTSAIYRFTRPVCFQAFPDSALPGTLQGVLKAY</sequence>
<dbReference type="InterPro" id="IPR044151">
    <property type="entry name" value="ALDH_KGSADH"/>
</dbReference>
<dbReference type="CDD" id="cd07129">
    <property type="entry name" value="ALDH_KGSADH"/>
    <property type="match status" value="1"/>
</dbReference>
<feature type="domain" description="Aldehyde dehydrogenase" evidence="2">
    <location>
        <begin position="17"/>
        <end position="462"/>
    </location>
</feature>
<evidence type="ECO:0000313" key="4">
    <source>
        <dbReference type="Proteomes" id="UP000664628"/>
    </source>
</evidence>
<dbReference type="EMBL" id="JAFMYW010000002">
    <property type="protein sequence ID" value="MBO0949114.1"/>
    <property type="molecule type" value="Genomic_DNA"/>
</dbReference>
<name>A0ABS3JGJ0_9BACT</name>
<evidence type="ECO:0000256" key="1">
    <source>
        <dbReference type="ARBA" id="ARBA00023002"/>
    </source>
</evidence>
<dbReference type="Gene3D" id="3.40.309.10">
    <property type="entry name" value="Aldehyde Dehydrogenase, Chain A, domain 2"/>
    <property type="match status" value="1"/>
</dbReference>
<dbReference type="Pfam" id="PF00171">
    <property type="entry name" value="Aldedh"/>
    <property type="match status" value="1"/>
</dbReference>